<dbReference type="GO" id="GO:0050660">
    <property type="term" value="F:flavin adenine dinucleotide binding"/>
    <property type="evidence" value="ECO:0007669"/>
    <property type="project" value="InterPro"/>
</dbReference>
<dbReference type="Gene3D" id="3.30.560.10">
    <property type="entry name" value="Glucose Oxidase, domain 3"/>
    <property type="match status" value="1"/>
</dbReference>
<dbReference type="InterPro" id="IPR012132">
    <property type="entry name" value="GMC_OxRdtase"/>
</dbReference>
<gene>
    <name evidence="4" type="ORF">O3G_MSEX002674</name>
</gene>
<reference evidence="4" key="2">
    <citation type="submission" date="2020-12" db="EMBL/GenBank/DDBJ databases">
        <authorList>
            <person name="Kanost M."/>
        </authorList>
    </citation>
    <scope>NUCLEOTIDE SEQUENCE</scope>
</reference>
<keyword evidence="2" id="KW-0274">FAD</keyword>
<feature type="binding site" evidence="2">
    <location>
        <begin position="586"/>
        <end position="587"/>
    </location>
    <ligand>
        <name>FAD</name>
        <dbReference type="ChEBI" id="CHEBI:57692"/>
    </ligand>
</feature>
<evidence type="ECO:0000256" key="2">
    <source>
        <dbReference type="PIRSR" id="PIRSR000137-2"/>
    </source>
</evidence>
<evidence type="ECO:0000313" key="4">
    <source>
        <dbReference type="EMBL" id="KAG6442999.1"/>
    </source>
</evidence>
<evidence type="ECO:0000259" key="3">
    <source>
        <dbReference type="PROSITE" id="PS00624"/>
    </source>
</evidence>
<feature type="binding site" evidence="2">
    <location>
        <position position="283"/>
    </location>
    <ligand>
        <name>FAD</name>
        <dbReference type="ChEBI" id="CHEBI:57692"/>
    </ligand>
</feature>
<dbReference type="Pfam" id="PF05199">
    <property type="entry name" value="GMC_oxred_C"/>
    <property type="match status" value="1"/>
</dbReference>
<dbReference type="Gene3D" id="3.50.50.60">
    <property type="entry name" value="FAD/NAD(P)-binding domain"/>
    <property type="match status" value="1"/>
</dbReference>
<comment type="caution">
    <text evidence="4">The sequence shown here is derived from an EMBL/GenBank/DDBJ whole genome shotgun (WGS) entry which is preliminary data.</text>
</comment>
<dbReference type="GO" id="GO:0016614">
    <property type="term" value="F:oxidoreductase activity, acting on CH-OH group of donors"/>
    <property type="evidence" value="ECO:0007669"/>
    <property type="project" value="InterPro"/>
</dbReference>
<dbReference type="AlphaFoldDB" id="A0A922CEH7"/>
<dbReference type="InterPro" id="IPR036188">
    <property type="entry name" value="FAD/NAD-bd_sf"/>
</dbReference>
<dbReference type="PROSITE" id="PS00624">
    <property type="entry name" value="GMC_OXRED_2"/>
    <property type="match status" value="1"/>
</dbReference>
<evidence type="ECO:0000256" key="1">
    <source>
        <dbReference type="ARBA" id="ARBA00010790"/>
    </source>
</evidence>
<evidence type="ECO:0000313" key="5">
    <source>
        <dbReference type="Proteomes" id="UP000791440"/>
    </source>
</evidence>
<dbReference type="EMBL" id="JH668299">
    <property type="protein sequence ID" value="KAG6443000.1"/>
    <property type="molecule type" value="Genomic_DNA"/>
</dbReference>
<keyword evidence="5" id="KW-1185">Reference proteome</keyword>
<keyword evidence="2" id="KW-0285">Flavoprotein</keyword>
<dbReference type="InterPro" id="IPR000172">
    <property type="entry name" value="GMC_OxRdtase_N"/>
</dbReference>
<feature type="domain" description="Glucose-methanol-choline oxidoreductase N-terminal" evidence="3">
    <location>
        <begin position="319"/>
        <end position="333"/>
    </location>
</feature>
<comment type="similarity">
    <text evidence="1">Belongs to the GMC oxidoreductase family.</text>
</comment>
<dbReference type="EMBL" id="JH668299">
    <property type="protein sequence ID" value="KAG6442999.1"/>
    <property type="molecule type" value="Genomic_DNA"/>
</dbReference>
<name>A0A922CEH7_MANSE</name>
<dbReference type="PIRSF" id="PIRSF000137">
    <property type="entry name" value="Alcohol_oxidase"/>
    <property type="match status" value="1"/>
</dbReference>
<protein>
    <recommendedName>
        <fullName evidence="3">Glucose-methanol-choline oxidoreductase N-terminal domain-containing protein</fullName>
    </recommendedName>
</protein>
<dbReference type="SUPFAM" id="SSF54373">
    <property type="entry name" value="FAD-linked reductases, C-terminal domain"/>
    <property type="match status" value="1"/>
</dbReference>
<dbReference type="PANTHER" id="PTHR11552:SF217">
    <property type="entry name" value="GLUCOSE DEHYDROGENASE [FAD, QUINONE]"/>
    <property type="match status" value="1"/>
</dbReference>
<accession>A0A922CEH7</accession>
<reference evidence="4" key="1">
    <citation type="journal article" date="2016" name="Insect Biochem. Mol. Biol.">
        <title>Multifaceted biological insights from a draft genome sequence of the tobacco hornworm moth, Manduca sexta.</title>
        <authorList>
            <person name="Kanost M.R."/>
            <person name="Arrese E.L."/>
            <person name="Cao X."/>
            <person name="Chen Y.R."/>
            <person name="Chellapilla S."/>
            <person name="Goldsmith M.R."/>
            <person name="Grosse-Wilde E."/>
            <person name="Heckel D.G."/>
            <person name="Herndon N."/>
            <person name="Jiang H."/>
            <person name="Papanicolaou A."/>
            <person name="Qu J."/>
            <person name="Soulages J.L."/>
            <person name="Vogel H."/>
            <person name="Walters J."/>
            <person name="Waterhouse R.M."/>
            <person name="Ahn S.J."/>
            <person name="Almeida F.C."/>
            <person name="An C."/>
            <person name="Aqrawi P."/>
            <person name="Bretschneider A."/>
            <person name="Bryant W.B."/>
            <person name="Bucks S."/>
            <person name="Chao H."/>
            <person name="Chevignon G."/>
            <person name="Christen J.M."/>
            <person name="Clarke D.F."/>
            <person name="Dittmer N.T."/>
            <person name="Ferguson L.C.F."/>
            <person name="Garavelou S."/>
            <person name="Gordon K.H.J."/>
            <person name="Gunaratna R.T."/>
            <person name="Han Y."/>
            <person name="Hauser F."/>
            <person name="He Y."/>
            <person name="Heidel-Fischer H."/>
            <person name="Hirsh A."/>
            <person name="Hu Y."/>
            <person name="Jiang H."/>
            <person name="Kalra D."/>
            <person name="Klinner C."/>
            <person name="Konig C."/>
            <person name="Kovar C."/>
            <person name="Kroll A.R."/>
            <person name="Kuwar S.S."/>
            <person name="Lee S.L."/>
            <person name="Lehman R."/>
            <person name="Li K."/>
            <person name="Li Z."/>
            <person name="Liang H."/>
            <person name="Lovelace S."/>
            <person name="Lu Z."/>
            <person name="Mansfield J.H."/>
            <person name="McCulloch K.J."/>
            <person name="Mathew T."/>
            <person name="Morton B."/>
            <person name="Muzny D.M."/>
            <person name="Neunemann D."/>
            <person name="Ongeri F."/>
            <person name="Pauchet Y."/>
            <person name="Pu L.L."/>
            <person name="Pyrousis I."/>
            <person name="Rao X.J."/>
            <person name="Redding A."/>
            <person name="Roesel C."/>
            <person name="Sanchez-Gracia A."/>
            <person name="Schaack S."/>
            <person name="Shukla A."/>
            <person name="Tetreau G."/>
            <person name="Wang Y."/>
            <person name="Xiong G.H."/>
            <person name="Traut W."/>
            <person name="Walsh T.K."/>
            <person name="Worley K.C."/>
            <person name="Wu D."/>
            <person name="Wu W."/>
            <person name="Wu Y.Q."/>
            <person name="Zhang X."/>
            <person name="Zou Z."/>
            <person name="Zucker H."/>
            <person name="Briscoe A.D."/>
            <person name="Burmester T."/>
            <person name="Clem R.J."/>
            <person name="Feyereisen R."/>
            <person name="Grimmelikhuijzen C.J.P."/>
            <person name="Hamodrakas S.J."/>
            <person name="Hansson B.S."/>
            <person name="Huguet E."/>
            <person name="Jermiin L.S."/>
            <person name="Lan Q."/>
            <person name="Lehman H.K."/>
            <person name="Lorenzen M."/>
            <person name="Merzendorfer H."/>
            <person name="Michalopoulos I."/>
            <person name="Morton D.B."/>
            <person name="Muthukrishnan S."/>
            <person name="Oakeshott J.G."/>
            <person name="Palmer W."/>
            <person name="Park Y."/>
            <person name="Passarelli A.L."/>
            <person name="Rozas J."/>
            <person name="Schwartz L.M."/>
            <person name="Smith W."/>
            <person name="Southgate A."/>
            <person name="Vilcinskas A."/>
            <person name="Vogt R."/>
            <person name="Wang P."/>
            <person name="Werren J."/>
            <person name="Yu X.Q."/>
            <person name="Zhou J.J."/>
            <person name="Brown S.J."/>
            <person name="Scherer S.E."/>
            <person name="Richards S."/>
            <person name="Blissard G.W."/>
        </authorList>
    </citation>
    <scope>NUCLEOTIDE SEQUENCE</scope>
</reference>
<sequence>MILSPEECGCPLVEEGISSVNSPICSGTLLFMVLLEGFIRGRCDIATPCKNVKSEDHLRYSYDYIVVGGGSAGSIVAGRLSQDGKDEVLLIEAGGQEPTTARIPSFYRTFWSNEQLDWNYRTVPANYCLDQDGKGCLWPRGKVLGGCSVLNGMMYHRGRPADYDGWVEFGADGWSWEDNLPFFDMTEGNKEIGTLVSAQYHSRSGPLPVQRFNYQNPEVYTLLEAIKESGYPVVTDINDQTTPEGFAVAQAFNADGQRYTTARAYLKPKSVYPNLSVKLNTHVSRVIFEGNRAVGVEYIDKNNDRKIVRAKKEVILSAGALNSPHILLLSGIGPRATLEKFNIPVIADLPVGLNLRNHYGATLYFVFTKMKNTQILNWSNLVSYLMSKEGPMSSTGITQVTGFLSSSLAKNPDQPDIQFFFNGFYAECSKTGEIGEEVVHNCGQLGYNISANAAILLPESIGYLTLNSTDPLDPPIFDPKYFDQPNDMIMAKEGLLYLKRIYESPTFQELGIELDEESIKPCAVAGAAWSDDWLECMVRVHTDAQNHQQGTAAISAVVDNHLRVFNVSGLRVIDASVMPTQLTGNPQGAIMMVAERGAHFIKNENRVASLYDSILKKAKKA</sequence>
<organism evidence="4 5">
    <name type="scientific">Manduca sexta</name>
    <name type="common">Tobacco hawkmoth</name>
    <name type="synonym">Tobacco hornworm</name>
    <dbReference type="NCBI Taxonomy" id="7130"/>
    <lineage>
        <taxon>Eukaryota</taxon>
        <taxon>Metazoa</taxon>
        <taxon>Ecdysozoa</taxon>
        <taxon>Arthropoda</taxon>
        <taxon>Hexapoda</taxon>
        <taxon>Insecta</taxon>
        <taxon>Pterygota</taxon>
        <taxon>Neoptera</taxon>
        <taxon>Endopterygota</taxon>
        <taxon>Lepidoptera</taxon>
        <taxon>Glossata</taxon>
        <taxon>Ditrysia</taxon>
        <taxon>Bombycoidea</taxon>
        <taxon>Sphingidae</taxon>
        <taxon>Sphinginae</taxon>
        <taxon>Sphingini</taxon>
        <taxon>Manduca</taxon>
    </lineage>
</organism>
<dbReference type="Pfam" id="PF00732">
    <property type="entry name" value="GMC_oxred_N"/>
    <property type="match status" value="1"/>
</dbReference>
<dbReference type="InterPro" id="IPR007867">
    <property type="entry name" value="GMC_OxRtase_C"/>
</dbReference>
<proteinExistence type="inferred from homology"/>
<dbReference type="SUPFAM" id="SSF51905">
    <property type="entry name" value="FAD/NAD(P)-binding domain"/>
    <property type="match status" value="1"/>
</dbReference>
<feature type="binding site" evidence="2">
    <location>
        <position position="143"/>
    </location>
    <ligand>
        <name>FAD</name>
        <dbReference type="ChEBI" id="CHEBI:57692"/>
    </ligand>
</feature>
<comment type="cofactor">
    <cofactor evidence="2">
        <name>FAD</name>
        <dbReference type="ChEBI" id="CHEBI:57692"/>
    </cofactor>
</comment>
<dbReference type="PANTHER" id="PTHR11552">
    <property type="entry name" value="GLUCOSE-METHANOL-CHOLINE GMC OXIDOREDUCTASE"/>
    <property type="match status" value="1"/>
</dbReference>
<dbReference type="Proteomes" id="UP000791440">
    <property type="component" value="Unassembled WGS sequence"/>
</dbReference>